<name>A0ACB8QJR8_9AGAM</name>
<accession>A0ACB8QJR8</accession>
<sequence length="241" mass="25998">MPGPSGRTLTARQAVLASAAGSSHVSLDDVQPSRKKKQLNEAELALRREETARKRKHMSEKKLEDEKAETINRLLKKQSRPRNKRNALATADDRTPATQTNAAGTPDGDEEGEAVPAPIEIPTMYRWISTSRSVLSTSVGGDNQAPPGGGDAQVPLTERAMILSFSVPLNALPENISNDVPSSAGAAMDVDAPVPPSRKMTPYCVAPGCDRASKYRLKNNFLQGVCGIEHLRLLEQAPKVR</sequence>
<reference evidence="1" key="1">
    <citation type="submission" date="2021-02" db="EMBL/GenBank/DDBJ databases">
        <authorList>
            <consortium name="DOE Joint Genome Institute"/>
            <person name="Ahrendt S."/>
            <person name="Looney B.P."/>
            <person name="Miyauchi S."/>
            <person name="Morin E."/>
            <person name="Drula E."/>
            <person name="Courty P.E."/>
            <person name="Chicoki N."/>
            <person name="Fauchery L."/>
            <person name="Kohler A."/>
            <person name="Kuo A."/>
            <person name="Labutti K."/>
            <person name="Pangilinan J."/>
            <person name="Lipzen A."/>
            <person name="Riley R."/>
            <person name="Andreopoulos W."/>
            <person name="He G."/>
            <person name="Johnson J."/>
            <person name="Barry K.W."/>
            <person name="Grigoriev I.V."/>
            <person name="Nagy L."/>
            <person name="Hibbett D."/>
            <person name="Henrissat B."/>
            <person name="Matheny P.B."/>
            <person name="Labbe J."/>
            <person name="Martin F."/>
        </authorList>
    </citation>
    <scope>NUCLEOTIDE SEQUENCE</scope>
    <source>
        <strain evidence="1">EC-137</strain>
    </source>
</reference>
<gene>
    <name evidence="1" type="ORF">K488DRAFT_50950</name>
</gene>
<keyword evidence="2" id="KW-1185">Reference proteome</keyword>
<evidence type="ECO:0000313" key="1">
    <source>
        <dbReference type="EMBL" id="KAI0031979.1"/>
    </source>
</evidence>
<proteinExistence type="predicted"/>
<evidence type="ECO:0000313" key="2">
    <source>
        <dbReference type="Proteomes" id="UP000814128"/>
    </source>
</evidence>
<dbReference type="EMBL" id="MU273561">
    <property type="protein sequence ID" value="KAI0031979.1"/>
    <property type="molecule type" value="Genomic_DNA"/>
</dbReference>
<organism evidence="1 2">
    <name type="scientific">Vararia minispora EC-137</name>
    <dbReference type="NCBI Taxonomy" id="1314806"/>
    <lineage>
        <taxon>Eukaryota</taxon>
        <taxon>Fungi</taxon>
        <taxon>Dikarya</taxon>
        <taxon>Basidiomycota</taxon>
        <taxon>Agaricomycotina</taxon>
        <taxon>Agaricomycetes</taxon>
        <taxon>Russulales</taxon>
        <taxon>Lachnocladiaceae</taxon>
        <taxon>Vararia</taxon>
    </lineage>
</organism>
<comment type="caution">
    <text evidence="1">The sequence shown here is derived from an EMBL/GenBank/DDBJ whole genome shotgun (WGS) entry which is preliminary data.</text>
</comment>
<protein>
    <submittedName>
        <fullName evidence="1">Uncharacterized protein</fullName>
    </submittedName>
</protein>
<dbReference type="Proteomes" id="UP000814128">
    <property type="component" value="Unassembled WGS sequence"/>
</dbReference>
<reference evidence="1" key="2">
    <citation type="journal article" date="2022" name="New Phytol.">
        <title>Evolutionary transition to the ectomycorrhizal habit in the genomes of a hyperdiverse lineage of mushroom-forming fungi.</title>
        <authorList>
            <person name="Looney B."/>
            <person name="Miyauchi S."/>
            <person name="Morin E."/>
            <person name="Drula E."/>
            <person name="Courty P.E."/>
            <person name="Kohler A."/>
            <person name="Kuo A."/>
            <person name="LaButti K."/>
            <person name="Pangilinan J."/>
            <person name="Lipzen A."/>
            <person name="Riley R."/>
            <person name="Andreopoulos W."/>
            <person name="He G."/>
            <person name="Johnson J."/>
            <person name="Nolan M."/>
            <person name="Tritt A."/>
            <person name="Barry K.W."/>
            <person name="Grigoriev I.V."/>
            <person name="Nagy L.G."/>
            <person name="Hibbett D."/>
            <person name="Henrissat B."/>
            <person name="Matheny P.B."/>
            <person name="Labbe J."/>
            <person name="Martin F.M."/>
        </authorList>
    </citation>
    <scope>NUCLEOTIDE SEQUENCE</scope>
    <source>
        <strain evidence="1">EC-137</strain>
    </source>
</reference>